<organism evidence="1 2">
    <name type="scientific">Streptococcus sanguinis</name>
    <dbReference type="NCBI Taxonomy" id="1305"/>
    <lineage>
        <taxon>Bacteria</taxon>
        <taxon>Bacillati</taxon>
        <taxon>Bacillota</taxon>
        <taxon>Bacilli</taxon>
        <taxon>Lactobacillales</taxon>
        <taxon>Streptococcaceae</taxon>
        <taxon>Streptococcus</taxon>
    </lineage>
</organism>
<accession>A0A3P1S683</accession>
<gene>
    <name evidence="1" type="ORF">EII39_07065</name>
</gene>
<comment type="caution">
    <text evidence="1">The sequence shown here is derived from an EMBL/GenBank/DDBJ whole genome shotgun (WGS) entry which is preliminary data.</text>
</comment>
<evidence type="ECO:0000313" key="1">
    <source>
        <dbReference type="EMBL" id="RRC91742.1"/>
    </source>
</evidence>
<evidence type="ECO:0000313" key="2">
    <source>
        <dbReference type="Proteomes" id="UP000277597"/>
    </source>
</evidence>
<dbReference type="RefSeq" id="WP_124765386.1">
    <property type="nucleotide sequence ID" value="NZ_RQZI01000007.1"/>
</dbReference>
<reference evidence="1 2" key="1">
    <citation type="submission" date="2018-11" db="EMBL/GenBank/DDBJ databases">
        <title>Genomes From Bacteria Associated with the Canine Oral Cavity: a Test Case for Automated Genome-Based Taxonomic Assignment.</title>
        <authorList>
            <person name="Coil D.A."/>
            <person name="Jospin G."/>
            <person name="Darling A.E."/>
            <person name="Wallis C."/>
            <person name="Davis I.J."/>
            <person name="Harris S."/>
            <person name="Eisen J.A."/>
            <person name="Holcombe L.J."/>
            <person name="O'Flynn C."/>
        </authorList>
    </citation>
    <scope>NUCLEOTIDE SEQUENCE [LARGE SCALE GENOMIC DNA]</scope>
    <source>
        <strain evidence="1 2">OH953</strain>
    </source>
</reference>
<dbReference type="AlphaFoldDB" id="A0A3P1S683"/>
<protein>
    <submittedName>
        <fullName evidence="1">Uncharacterized protein</fullName>
    </submittedName>
</protein>
<name>A0A3P1S683_STRSA</name>
<dbReference type="EMBL" id="RQZI01000007">
    <property type="protein sequence ID" value="RRC91742.1"/>
    <property type="molecule type" value="Genomic_DNA"/>
</dbReference>
<dbReference type="Proteomes" id="UP000277597">
    <property type="component" value="Unassembled WGS sequence"/>
</dbReference>
<proteinExistence type="predicted"/>
<sequence>MKYHEDDLLADSLQIENYIFQSQSYPCSQLLLDDMRQELSRYLQRYHQVSPDLQFRVFLFSAFYGQKAARILKEIGGGDIVQGA</sequence>